<evidence type="ECO:0000256" key="2">
    <source>
        <dbReference type="ARBA" id="ARBA00022528"/>
    </source>
</evidence>
<dbReference type="PANTHER" id="PTHR31846">
    <property type="entry name" value="CRS1 / YHBY (CRM) DOMAIN-CONTAINING PROTEIN"/>
    <property type="match status" value="1"/>
</dbReference>
<evidence type="ECO:0000313" key="15">
    <source>
        <dbReference type="Proteomes" id="UP001190926"/>
    </source>
</evidence>
<evidence type="ECO:0000256" key="8">
    <source>
        <dbReference type="ARBA" id="ARBA00023187"/>
    </source>
</evidence>
<evidence type="ECO:0000256" key="5">
    <source>
        <dbReference type="ARBA" id="ARBA00022737"/>
    </source>
</evidence>
<feature type="region of interest" description="Disordered" evidence="12">
    <location>
        <begin position="1034"/>
        <end position="1055"/>
    </location>
</feature>
<gene>
    <name evidence="14" type="ORF">C2S53_007096</name>
</gene>
<keyword evidence="7" id="KW-0809">Transit peptide</keyword>
<dbReference type="InterPro" id="IPR001890">
    <property type="entry name" value="RNA-binding_CRM"/>
</dbReference>
<feature type="coiled-coil region" evidence="11">
    <location>
        <begin position="591"/>
        <end position="625"/>
    </location>
</feature>
<dbReference type="Pfam" id="PF01985">
    <property type="entry name" value="CRS1_YhbY"/>
    <property type="match status" value="3"/>
</dbReference>
<keyword evidence="2" id="KW-0150">Chloroplast</keyword>
<dbReference type="EMBL" id="SDAM02029574">
    <property type="protein sequence ID" value="KAH6755970.1"/>
    <property type="molecule type" value="Genomic_DNA"/>
</dbReference>
<evidence type="ECO:0000256" key="11">
    <source>
        <dbReference type="SAM" id="Coils"/>
    </source>
</evidence>
<accession>A0AAD4NXR5</accession>
<keyword evidence="3" id="KW-0934">Plastid</keyword>
<keyword evidence="8" id="KW-0508">mRNA splicing</keyword>
<reference evidence="14 15" key="1">
    <citation type="journal article" date="2021" name="Nat. Commun.">
        <title>Incipient diploidization of the medicinal plant Perilla within 10,000 years.</title>
        <authorList>
            <person name="Zhang Y."/>
            <person name="Shen Q."/>
            <person name="Leng L."/>
            <person name="Zhang D."/>
            <person name="Chen S."/>
            <person name="Shi Y."/>
            <person name="Ning Z."/>
            <person name="Chen S."/>
        </authorList>
    </citation>
    <scope>NUCLEOTIDE SEQUENCE [LARGE SCALE GENOMIC DNA]</scope>
    <source>
        <strain evidence="15">cv. PC099</strain>
    </source>
</reference>
<keyword evidence="6 10" id="KW-0694">RNA-binding</keyword>
<dbReference type="GO" id="GO:0009507">
    <property type="term" value="C:chloroplast"/>
    <property type="evidence" value="ECO:0007669"/>
    <property type="project" value="UniProtKB-SubCell"/>
</dbReference>
<keyword evidence="9" id="KW-0687">Ribonucleoprotein</keyword>
<organism evidence="14 15">
    <name type="scientific">Perilla frutescens var. hirtella</name>
    <name type="common">Perilla citriodora</name>
    <name type="synonym">Perilla setoyensis</name>
    <dbReference type="NCBI Taxonomy" id="608512"/>
    <lineage>
        <taxon>Eukaryota</taxon>
        <taxon>Viridiplantae</taxon>
        <taxon>Streptophyta</taxon>
        <taxon>Embryophyta</taxon>
        <taxon>Tracheophyta</taxon>
        <taxon>Spermatophyta</taxon>
        <taxon>Magnoliopsida</taxon>
        <taxon>eudicotyledons</taxon>
        <taxon>Gunneridae</taxon>
        <taxon>Pentapetalae</taxon>
        <taxon>asterids</taxon>
        <taxon>lamiids</taxon>
        <taxon>Lamiales</taxon>
        <taxon>Lamiaceae</taxon>
        <taxon>Nepetoideae</taxon>
        <taxon>Elsholtzieae</taxon>
        <taxon>Perilla</taxon>
    </lineage>
</organism>
<keyword evidence="4" id="KW-0507">mRNA processing</keyword>
<dbReference type="InterPro" id="IPR045278">
    <property type="entry name" value="CRS1/CFM2/CFM3"/>
</dbReference>
<dbReference type="GO" id="GO:0008270">
    <property type="term" value="F:zinc ion binding"/>
    <property type="evidence" value="ECO:0007669"/>
    <property type="project" value="InterPro"/>
</dbReference>
<evidence type="ECO:0000256" key="3">
    <source>
        <dbReference type="ARBA" id="ARBA00022640"/>
    </source>
</evidence>
<dbReference type="Gene3D" id="3.30.110.60">
    <property type="entry name" value="YhbY-like"/>
    <property type="match status" value="3"/>
</dbReference>
<comment type="subcellular location">
    <subcellularLocation>
        <location evidence="1">Plastid</location>
        <location evidence="1">Chloroplast</location>
    </subcellularLocation>
</comment>
<evidence type="ECO:0000256" key="9">
    <source>
        <dbReference type="ARBA" id="ARBA00023274"/>
    </source>
</evidence>
<dbReference type="AlphaFoldDB" id="A0AAD4NXR5"/>
<dbReference type="GO" id="GO:0003729">
    <property type="term" value="F:mRNA binding"/>
    <property type="evidence" value="ECO:0007669"/>
    <property type="project" value="InterPro"/>
</dbReference>
<sequence>MSAFPFLSHFSTAVVSFPCHPTKVSSTSKYNFFTFSSSPNNGSNYRKVEGGIIKCNSEDSYLQSSESIPHSCSTIKAPTAPWMTEPLFVKPNEMKSMKPRTKKGLGFEKIGEHPDVDLTGKVGGGRGRLAMKKIFKSFQKLQETQDLEATSQNHENRRFKFALGDLWGNGDYGSKVDVEEKRNATEESLESDEFDIPLLESGKEAKLKKLPWEREEKMVIRRAKKEKVVTAAELSLDGMLLERFRHEAALIRKWVKVMKAGVTQAIVDQVHLIWRNDELALLKFDVPLCRNMDRAREIVELKTGGLVVWSNKDFLAVYRGHHYGSRSKNIWIRKYNSASDQGYSSSNMKYQSTTTVPRVTSGGSNPDKLIHGKDGKWENLQMASLYEREADRLLNELGPRFVDWWMQKPLPVDGDLLPAVVPGFKTPFRLCPPFTSAKLTDAELTYLRKLARPLPTHFVLGRNRNHQGLAAAILKLWEKCHIAKIALKWGIPNTDNEQMANELKRLTGGVLLIRNKFLIILYRGKDFLPSEVAKVVAEREMELTQCQLREEAARVKASESFSTTHEHLICSGIVGTLSEFHRMHSEMGSLKKGKTEVDVELEAERERLEKELKDQERKLFILKKKIEKSTRVLDKLKNASRLSEEDPDLEIISKEERVCLREMGLRISSSIVLGRRGVYDGVIEGMHQHWKHREVVKVITMQKDFAQVMHTAKCVEAESGGILVAVVKLKEGHAVIVYRGKNFKRPKSAAVNLLNKREALSRSLEIQRLGSLKFFARQREQAICDLKQKLATDLNSFFKLKVQLIIFLPLNCLMYGGSKCPWIIFTTFQDELSEKMRLPILYARQFGLTCRIRTGCGCGKGLPDGGPWHDGHAECAVRGCSVRKGDGLLRYPTSIPHENSEFYRFWCYWDGVSLSVKALLAYLDFLYFGKENISRMYTVCQAFYKLEKGDQSLTDYFMAFTKTYEELNTLLPFSKDIKVQQAHREKMALMSFLAGLPSEFETARSQILSDSKIASLEEAFRRVLQTEPPASSLTVPSAFVGRRPSSESRTHFKGSGSTSANCFDWIASAECRYCHEIGHLKNTCPKKKRHPSAHVASSVTLPVVDSAHLPPVTGHSPTATIAELDHRVFQDLSTKKIISKGRRSADLYLLDTQLPKPVACTSCVTPFDVHCRLGHPSLSVLRKLCPQFSSLSSSDYVSPPIFDAPISSSSDPPLSDDRPIALRKVNKSLHLQCHRCRRKAGELRRNITIAYGKERIASDQLSEAPRKSLRGAASPSAVEA</sequence>
<dbReference type="SMART" id="SM01103">
    <property type="entry name" value="CRS1_YhbY"/>
    <property type="match status" value="3"/>
</dbReference>
<name>A0AAD4NXR5_PERFH</name>
<dbReference type="InterPro" id="IPR035920">
    <property type="entry name" value="YhbY-like_sf"/>
</dbReference>
<dbReference type="SUPFAM" id="SSF75471">
    <property type="entry name" value="YhbY-like"/>
    <property type="match status" value="3"/>
</dbReference>
<evidence type="ECO:0000256" key="7">
    <source>
        <dbReference type="ARBA" id="ARBA00022946"/>
    </source>
</evidence>
<evidence type="ECO:0000256" key="10">
    <source>
        <dbReference type="PROSITE-ProRule" id="PRU00626"/>
    </source>
</evidence>
<dbReference type="FunFam" id="3.30.110.60:FF:000002">
    <property type="entry name" value="CRS2-associated factor 1, chloroplastic"/>
    <property type="match status" value="1"/>
</dbReference>
<feature type="domain" description="CRM" evidence="13">
    <location>
        <begin position="234"/>
        <end position="330"/>
    </location>
</feature>
<dbReference type="GO" id="GO:0006397">
    <property type="term" value="P:mRNA processing"/>
    <property type="evidence" value="ECO:0007669"/>
    <property type="project" value="UniProtKB-KW"/>
</dbReference>
<comment type="caution">
    <text evidence="14">The sequence shown here is derived from an EMBL/GenBank/DDBJ whole genome shotgun (WGS) entry which is preliminary data.</text>
</comment>
<keyword evidence="15" id="KW-1185">Reference proteome</keyword>
<keyword evidence="5" id="KW-0677">Repeat</keyword>
<evidence type="ECO:0000256" key="1">
    <source>
        <dbReference type="ARBA" id="ARBA00004229"/>
    </source>
</evidence>
<dbReference type="InterPro" id="IPR036875">
    <property type="entry name" value="Znf_CCHC_sf"/>
</dbReference>
<proteinExistence type="predicted"/>
<dbReference type="GO" id="GO:0000373">
    <property type="term" value="P:Group II intron splicing"/>
    <property type="evidence" value="ECO:0007669"/>
    <property type="project" value="UniProtKB-ARBA"/>
</dbReference>
<feature type="region of interest" description="Disordered" evidence="12">
    <location>
        <begin position="1260"/>
        <end position="1280"/>
    </location>
</feature>
<feature type="domain" description="CRM" evidence="13">
    <location>
        <begin position="437"/>
        <end position="534"/>
    </location>
</feature>
<evidence type="ECO:0000313" key="14">
    <source>
        <dbReference type="EMBL" id="KAH6755970.1"/>
    </source>
</evidence>
<dbReference type="PROSITE" id="PS51295">
    <property type="entry name" value="CRM"/>
    <property type="match status" value="3"/>
</dbReference>
<feature type="domain" description="CRM" evidence="13">
    <location>
        <begin position="650"/>
        <end position="750"/>
    </location>
</feature>
<evidence type="ECO:0000256" key="6">
    <source>
        <dbReference type="ARBA" id="ARBA00022884"/>
    </source>
</evidence>
<evidence type="ECO:0000256" key="4">
    <source>
        <dbReference type="ARBA" id="ARBA00022664"/>
    </source>
</evidence>
<evidence type="ECO:0000256" key="12">
    <source>
        <dbReference type="SAM" id="MobiDB-lite"/>
    </source>
</evidence>
<dbReference type="Proteomes" id="UP001190926">
    <property type="component" value="Unassembled WGS sequence"/>
</dbReference>
<dbReference type="SUPFAM" id="SSF57756">
    <property type="entry name" value="Retrovirus zinc finger-like domains"/>
    <property type="match status" value="1"/>
</dbReference>
<evidence type="ECO:0000259" key="13">
    <source>
        <dbReference type="PROSITE" id="PS51295"/>
    </source>
</evidence>
<dbReference type="GO" id="GO:1990904">
    <property type="term" value="C:ribonucleoprotein complex"/>
    <property type="evidence" value="ECO:0007669"/>
    <property type="project" value="UniProtKB-KW"/>
</dbReference>
<dbReference type="Gene3D" id="4.10.60.10">
    <property type="entry name" value="Zinc finger, CCHC-type"/>
    <property type="match status" value="1"/>
</dbReference>
<protein>
    <recommendedName>
        <fullName evidence="13">CRM domain-containing protein</fullName>
    </recommendedName>
</protein>
<keyword evidence="11" id="KW-0175">Coiled coil</keyword>
<dbReference type="PANTHER" id="PTHR31846:SF10">
    <property type="entry name" value="CHLOROPLASTIC GROUP IIA INTRON SPLICING FACILITATOR CRS1, CHLOROPLASTIC"/>
    <property type="match status" value="1"/>
</dbReference>